<sequence>MAAVLPLLLPWLAAAAHPVTAGAWESVGGGPTIYAQGRWYELDLRPPAGPPGASAITTVYWSWSLSRTPPGLAVRLCRGTVRTCIDISGRQSGGTRAFAGRGADERFILAYRVPGSGAIAPVYGGSDHLIVNYRFPR</sequence>
<protein>
    <submittedName>
        <fullName evidence="1">Flagellar FlhE</fullName>
    </submittedName>
</protein>
<evidence type="ECO:0000313" key="1">
    <source>
        <dbReference type="EMBL" id="EQD70178.1"/>
    </source>
</evidence>
<keyword evidence="1" id="KW-0966">Cell projection</keyword>
<organism evidence="1">
    <name type="scientific">mine drainage metagenome</name>
    <dbReference type="NCBI Taxonomy" id="410659"/>
    <lineage>
        <taxon>unclassified sequences</taxon>
        <taxon>metagenomes</taxon>
        <taxon>ecological metagenomes</taxon>
    </lineage>
</organism>
<accession>T1BNJ9</accession>
<proteinExistence type="predicted"/>
<name>T1BNJ9_9ZZZZ</name>
<comment type="caution">
    <text evidence="1">The sequence shown here is derived from an EMBL/GenBank/DDBJ whole genome shotgun (WGS) entry which is preliminary data.</text>
</comment>
<dbReference type="InterPro" id="IPR009420">
    <property type="entry name" value="FlhE"/>
</dbReference>
<reference evidence="1" key="1">
    <citation type="submission" date="2013-08" db="EMBL/GenBank/DDBJ databases">
        <authorList>
            <person name="Mendez C."/>
            <person name="Richter M."/>
            <person name="Ferrer M."/>
            <person name="Sanchez J."/>
        </authorList>
    </citation>
    <scope>NUCLEOTIDE SEQUENCE</scope>
</reference>
<reference evidence="1" key="2">
    <citation type="journal article" date="2014" name="ISME J.">
        <title>Microbial stratification in low pH oxic and suboxic macroscopic growths along an acid mine drainage.</title>
        <authorList>
            <person name="Mendez-Garcia C."/>
            <person name="Mesa V."/>
            <person name="Sprenger R.R."/>
            <person name="Richter M."/>
            <person name="Diez M.S."/>
            <person name="Solano J."/>
            <person name="Bargiela R."/>
            <person name="Golyshina O.V."/>
            <person name="Manteca A."/>
            <person name="Ramos J.L."/>
            <person name="Gallego J.R."/>
            <person name="Llorente I."/>
            <person name="Martins Dos Santos V.A."/>
            <person name="Jensen O.N."/>
            <person name="Pelaez A.I."/>
            <person name="Sanchez J."/>
            <person name="Ferrer M."/>
        </authorList>
    </citation>
    <scope>NUCLEOTIDE SEQUENCE</scope>
</reference>
<dbReference type="Pfam" id="PF06366">
    <property type="entry name" value="FlhE"/>
    <property type="match status" value="1"/>
</dbReference>
<keyword evidence="1" id="KW-0969">Cilium</keyword>
<dbReference type="EMBL" id="AUZX01004673">
    <property type="protein sequence ID" value="EQD70178.1"/>
    <property type="molecule type" value="Genomic_DNA"/>
</dbReference>
<gene>
    <name evidence="1" type="ORF">B1A_06433</name>
</gene>
<dbReference type="AlphaFoldDB" id="T1BNJ9"/>
<keyword evidence="1" id="KW-0282">Flagellum</keyword>